<accession>A0A0E4BVP7</accession>
<name>A0A0E4BVP7_9BRAD</name>
<dbReference type="RefSeq" id="WP_249163137.1">
    <property type="nucleotide sequence ID" value="NZ_JAFCKE010000065.1"/>
</dbReference>
<evidence type="ECO:0008006" key="4">
    <source>
        <dbReference type="Google" id="ProtNLM"/>
    </source>
</evidence>
<evidence type="ECO:0000313" key="2">
    <source>
        <dbReference type="EMBL" id="BAR62158.1"/>
    </source>
</evidence>
<dbReference type="EMBL" id="AP014685">
    <property type="protein sequence ID" value="BAR62158.1"/>
    <property type="molecule type" value="Genomic_DNA"/>
</dbReference>
<evidence type="ECO:0000313" key="3">
    <source>
        <dbReference type="Proteomes" id="UP000063308"/>
    </source>
</evidence>
<organism evidence="2 3">
    <name type="scientific">Bradyrhizobium diazoefficiens</name>
    <dbReference type="NCBI Taxonomy" id="1355477"/>
    <lineage>
        <taxon>Bacteria</taxon>
        <taxon>Pseudomonadati</taxon>
        <taxon>Pseudomonadota</taxon>
        <taxon>Alphaproteobacteria</taxon>
        <taxon>Hyphomicrobiales</taxon>
        <taxon>Nitrobacteraceae</taxon>
        <taxon>Bradyrhizobium</taxon>
    </lineage>
</organism>
<protein>
    <recommendedName>
        <fullName evidence="4">Host attachment protein</fullName>
    </recommendedName>
</protein>
<dbReference type="Proteomes" id="UP000063308">
    <property type="component" value="Chromosome"/>
</dbReference>
<dbReference type="Pfam" id="PF18856">
    <property type="entry name" value="baeRF_family12"/>
    <property type="match status" value="1"/>
</dbReference>
<evidence type="ECO:0000256" key="1">
    <source>
        <dbReference type="SAM" id="MobiDB-lite"/>
    </source>
</evidence>
<dbReference type="AlphaFoldDB" id="A0A0E4BVP7"/>
<sequence>MIPHNAIVFVGDGRKALFLRNEGDAEFPNLKTERVFEDDNPPTHLQGSEGPGRISKAAHSGQRSAVEAVDWHDLEEHRFARMVAAALEKLVRQQKTRAIIVIAPPRTLADLRKAFHQDVRSCIVAELHKDLTKHPVAEIEKHLIGSV</sequence>
<reference evidence="2 3" key="1">
    <citation type="submission" date="2014-11" db="EMBL/GenBank/DDBJ databases">
        <title>Symbiosis island explosion on the genome of extra-slow-growing strains of soybean bradyrhizobia with massive insertion sequences.</title>
        <authorList>
            <person name="Iida T."/>
            <person name="Minamisawa K."/>
        </authorList>
    </citation>
    <scope>NUCLEOTIDE SEQUENCE [LARGE SCALE GENOMIC DNA]</scope>
    <source>
        <strain evidence="2 3">NK6</strain>
    </source>
</reference>
<dbReference type="InterPro" id="IPR041374">
    <property type="entry name" value="BaeRF_family12"/>
</dbReference>
<proteinExistence type="predicted"/>
<feature type="region of interest" description="Disordered" evidence="1">
    <location>
        <begin position="35"/>
        <end position="61"/>
    </location>
</feature>
<gene>
    <name evidence="2" type="ORF">NK6_9014</name>
</gene>